<keyword evidence="2 5" id="KW-0812">Transmembrane</keyword>
<keyword evidence="3 5" id="KW-1133">Transmembrane helix</keyword>
<proteinExistence type="predicted"/>
<keyword evidence="8" id="KW-1185">Reference proteome</keyword>
<accession>A0A1Y6F929</accession>
<evidence type="ECO:0000259" key="6">
    <source>
        <dbReference type="Pfam" id="PF07298"/>
    </source>
</evidence>
<evidence type="ECO:0000256" key="2">
    <source>
        <dbReference type="ARBA" id="ARBA00022692"/>
    </source>
</evidence>
<name>A0A1Y6F929_9SPHN</name>
<evidence type="ECO:0000256" key="4">
    <source>
        <dbReference type="ARBA" id="ARBA00023136"/>
    </source>
</evidence>
<evidence type="ECO:0000256" key="1">
    <source>
        <dbReference type="ARBA" id="ARBA00004141"/>
    </source>
</evidence>
<dbReference type="AlphaFoldDB" id="A0A1Y6F929"/>
<evidence type="ECO:0000256" key="5">
    <source>
        <dbReference type="SAM" id="Phobius"/>
    </source>
</evidence>
<reference evidence="8" key="1">
    <citation type="submission" date="2017-04" db="EMBL/GenBank/DDBJ databases">
        <authorList>
            <person name="Varghese N."/>
            <person name="Submissions S."/>
        </authorList>
    </citation>
    <scope>NUCLEOTIDE SEQUENCE [LARGE SCALE GENOMIC DNA]</scope>
</reference>
<evidence type="ECO:0000313" key="8">
    <source>
        <dbReference type="Proteomes" id="UP000194420"/>
    </source>
</evidence>
<feature type="domain" description="NnrU" evidence="6">
    <location>
        <begin position="8"/>
        <end position="215"/>
    </location>
</feature>
<sequence>MPDVLAELIAANVTFVGTHFAMSHPLRAPMVRLFGEKLFPAIYSIVSAAALAWIYFAFKAMPSADLGGSGTIGWVLATLLMIPAMILLAGSFAGNPALPHPGAEKQAHAEPKGVFKVTRHPMMWAFGLWALSHMLLFWSTRTMITAGSMGFLALVGAHMQDLKKRVLMGDAWYAWESKTSYWPRLGAIFSIGWLWWAIGIALWLALSWAHIPADGIPAGVFRWIG</sequence>
<dbReference type="GO" id="GO:0016020">
    <property type="term" value="C:membrane"/>
    <property type="evidence" value="ECO:0007669"/>
    <property type="project" value="UniProtKB-SubCell"/>
</dbReference>
<dbReference type="Proteomes" id="UP000194420">
    <property type="component" value="Unassembled WGS sequence"/>
</dbReference>
<dbReference type="InterPro" id="IPR009915">
    <property type="entry name" value="NnrU_dom"/>
</dbReference>
<dbReference type="RefSeq" id="WP_086437107.1">
    <property type="nucleotide sequence ID" value="NZ_FXWG01000002.1"/>
</dbReference>
<keyword evidence="4 5" id="KW-0472">Membrane</keyword>
<feature type="transmembrane region" description="Helical" evidence="5">
    <location>
        <begin position="185"/>
        <end position="206"/>
    </location>
</feature>
<organism evidence="7 8">
    <name type="scientific">Altererythrobacter xiamenensis</name>
    <dbReference type="NCBI Taxonomy" id="1316679"/>
    <lineage>
        <taxon>Bacteria</taxon>
        <taxon>Pseudomonadati</taxon>
        <taxon>Pseudomonadota</taxon>
        <taxon>Alphaproteobacteria</taxon>
        <taxon>Sphingomonadales</taxon>
        <taxon>Erythrobacteraceae</taxon>
        <taxon>Altererythrobacter</taxon>
    </lineage>
</organism>
<gene>
    <name evidence="7" type="ORF">SAMN06297468_1148</name>
</gene>
<dbReference type="OrthoDB" id="7828645at2"/>
<dbReference type="EMBL" id="FXWG01000002">
    <property type="protein sequence ID" value="SMQ68873.1"/>
    <property type="molecule type" value="Genomic_DNA"/>
</dbReference>
<dbReference type="Gene3D" id="1.20.120.1630">
    <property type="match status" value="1"/>
</dbReference>
<evidence type="ECO:0000313" key="7">
    <source>
        <dbReference type="EMBL" id="SMQ68873.1"/>
    </source>
</evidence>
<comment type="subcellular location">
    <subcellularLocation>
        <location evidence="1">Membrane</location>
        <topology evidence="1">Multi-pass membrane protein</topology>
    </subcellularLocation>
</comment>
<feature type="transmembrane region" description="Helical" evidence="5">
    <location>
        <begin position="38"/>
        <end position="58"/>
    </location>
</feature>
<dbReference type="Pfam" id="PF07298">
    <property type="entry name" value="NnrU"/>
    <property type="match status" value="1"/>
</dbReference>
<feature type="transmembrane region" description="Helical" evidence="5">
    <location>
        <begin position="126"/>
        <end position="155"/>
    </location>
</feature>
<feature type="transmembrane region" description="Helical" evidence="5">
    <location>
        <begin position="70"/>
        <end position="93"/>
    </location>
</feature>
<protein>
    <submittedName>
        <fullName evidence="7">Uncharacterized membrane protein</fullName>
    </submittedName>
</protein>
<evidence type="ECO:0000256" key="3">
    <source>
        <dbReference type="ARBA" id="ARBA00022989"/>
    </source>
</evidence>